<dbReference type="EMBL" id="LGTZ01000175">
    <property type="protein sequence ID" value="OJD26795.1"/>
    <property type="molecule type" value="Genomic_DNA"/>
</dbReference>
<keyword evidence="2" id="KW-0812">Transmembrane</keyword>
<keyword evidence="2" id="KW-0472">Membrane</keyword>
<feature type="transmembrane region" description="Helical" evidence="2">
    <location>
        <begin position="72"/>
        <end position="93"/>
    </location>
</feature>
<comment type="caution">
    <text evidence="3">The sequence shown here is derived from an EMBL/GenBank/DDBJ whole genome shotgun (WGS) entry which is preliminary data.</text>
</comment>
<accession>A0A1J9R308</accession>
<gene>
    <name evidence="3" type="ORF">ACJ73_01814</name>
</gene>
<keyword evidence="4" id="KW-1185">Reference proteome</keyword>
<dbReference type="STRING" id="1658174.A0A1J9R308"/>
<proteinExistence type="predicted"/>
<protein>
    <submittedName>
        <fullName evidence="3">Uncharacterized protein</fullName>
    </submittedName>
</protein>
<evidence type="ECO:0000313" key="3">
    <source>
        <dbReference type="EMBL" id="OJD26795.1"/>
    </source>
</evidence>
<reference evidence="3 4" key="1">
    <citation type="submission" date="2015-08" db="EMBL/GenBank/DDBJ databases">
        <title>Emmonsia species relationships and genome sequence.</title>
        <authorList>
            <person name="Cuomo C.A."/>
            <person name="Schwartz I.S."/>
            <person name="Kenyon C."/>
            <person name="De Hoog G.S."/>
            <person name="Govender N.P."/>
            <person name="Botha A."/>
            <person name="Moreno L."/>
            <person name="De Vries M."/>
            <person name="Munoz J.F."/>
            <person name="Stielow J.B."/>
        </authorList>
    </citation>
    <scope>NUCLEOTIDE SEQUENCE [LARGE SCALE GENOMIC DNA]</scope>
    <source>
        <strain evidence="3 4">EI222</strain>
    </source>
</reference>
<keyword evidence="2" id="KW-1133">Transmembrane helix</keyword>
<feature type="transmembrane region" description="Helical" evidence="2">
    <location>
        <begin position="165"/>
        <end position="183"/>
    </location>
</feature>
<evidence type="ECO:0000256" key="2">
    <source>
        <dbReference type="SAM" id="Phobius"/>
    </source>
</evidence>
<sequence length="651" mass="71764">MSSSSSYRHLANSGLPPTPGDSNLELSAINTLLNTEHGSRTSFNPLLDGTNPVSTQNAVALSKAPSYVVMSAIWDFCLSILPVAFIVIAILAASLDGDMRSKRGDQIKMATTLIPTIFPIIFAALVGYFFRIYGTFRAERGIRLGTLEQLVGSNSFFSAFERQMLLRDFGFIGLVIMAVWALSPIGGQAGLRLLSTSLQEAPYNATNWYLSPLSTRDTSLVGTSSIQTAGDLVTSLYTSSMMASETIAGTGMDLWGNVKIPDINSLKPGDNDSDWRMVDWNSTVQFTSLLGLPVGRPLAEGNMTFTVTSHHFDVQCLNNILAEKEDLATLSYNMVNASSGPGHSMLTYLVDKFPAMTDEVGGDISSRAKFMFGSRTRHNGNHTWGLANCTLGNLAVDSRVECQSESCRVRAVRPSLRVENDKSLSHYINFTFHFLPKATDRDESTNYLYSATLTERWMNDTSLLFRAGRIDMDLWKLDPKVLSTRLEVALNSFWQASFATIFRGTPLPKDPATYEAMGDCSTEERPWYCFVPVEARGVRYVGEVYKCDRAWFAVFFIISLVLQILALASVVLKRITLAPDILGFVSSYTRDNPHAPVSAGSFQDGLVRTRQLKDVRVMLGDVRSAEQVGHISFVAEGDTPIGRLKKGRKYI</sequence>
<name>A0A1J9R308_9EURO</name>
<organism evidence="3 4">
    <name type="scientific">Blastomyces percursus</name>
    <dbReference type="NCBI Taxonomy" id="1658174"/>
    <lineage>
        <taxon>Eukaryota</taxon>
        <taxon>Fungi</taxon>
        <taxon>Dikarya</taxon>
        <taxon>Ascomycota</taxon>
        <taxon>Pezizomycotina</taxon>
        <taxon>Eurotiomycetes</taxon>
        <taxon>Eurotiomycetidae</taxon>
        <taxon>Onygenales</taxon>
        <taxon>Ajellomycetaceae</taxon>
        <taxon>Blastomyces</taxon>
    </lineage>
</organism>
<dbReference type="AlphaFoldDB" id="A0A1J9R308"/>
<evidence type="ECO:0000256" key="1">
    <source>
        <dbReference type="SAM" id="MobiDB-lite"/>
    </source>
</evidence>
<dbReference type="VEuPathDB" id="FungiDB:ACJ73_01814"/>
<evidence type="ECO:0000313" key="4">
    <source>
        <dbReference type="Proteomes" id="UP000242791"/>
    </source>
</evidence>
<feature type="region of interest" description="Disordered" evidence="1">
    <location>
        <begin position="1"/>
        <end position="22"/>
    </location>
</feature>
<feature type="transmembrane region" description="Helical" evidence="2">
    <location>
        <begin position="113"/>
        <end position="133"/>
    </location>
</feature>
<dbReference type="OrthoDB" id="3692311at2759"/>
<dbReference type="Proteomes" id="UP000242791">
    <property type="component" value="Unassembled WGS sequence"/>
</dbReference>
<feature type="transmembrane region" description="Helical" evidence="2">
    <location>
        <begin position="550"/>
        <end position="572"/>
    </location>
</feature>